<keyword evidence="2" id="KW-1185">Reference proteome</keyword>
<gene>
    <name evidence="1" type="ORF">KK1_015375</name>
</gene>
<proteinExistence type="predicted"/>
<evidence type="ECO:0000313" key="1">
    <source>
        <dbReference type="EMBL" id="KYP59929.1"/>
    </source>
</evidence>
<dbReference type="STRING" id="3821.A0A151SYN8"/>
<dbReference type="AlphaFoldDB" id="A0A151SYN8"/>
<protein>
    <recommendedName>
        <fullName evidence="3">Copia protein</fullName>
    </recommendedName>
</protein>
<dbReference type="PANTHER" id="PTHR11439">
    <property type="entry name" value="GAG-POL-RELATED RETROTRANSPOSON"/>
    <property type="match status" value="1"/>
</dbReference>
<dbReference type="EMBL" id="CM003612">
    <property type="protein sequence ID" value="KYP59929.1"/>
    <property type="molecule type" value="Genomic_DNA"/>
</dbReference>
<sequence>VEKTQYQRLVRKPIYLSHTRLDIAYIVTVVNQYMHDSQERHMQAVDKILFRRESSLLMEINIDAVYAWSITNRKSTIGHRMFLGGNLVIWRSKTQNVVNQSSEEVEFKRMEQGIYKGLWMKIILDNLKVRFKISLNQIHNIG</sequence>
<dbReference type="Gramene" id="C.cajan_14939.t">
    <property type="protein sequence ID" value="C.cajan_14939.t"/>
    <property type="gene ID" value="C.cajan_14939"/>
</dbReference>
<dbReference type="Proteomes" id="UP000075243">
    <property type="component" value="Chromosome 10"/>
</dbReference>
<organism evidence="1 2">
    <name type="scientific">Cajanus cajan</name>
    <name type="common">Pigeon pea</name>
    <name type="synonym">Cajanus indicus</name>
    <dbReference type="NCBI Taxonomy" id="3821"/>
    <lineage>
        <taxon>Eukaryota</taxon>
        <taxon>Viridiplantae</taxon>
        <taxon>Streptophyta</taxon>
        <taxon>Embryophyta</taxon>
        <taxon>Tracheophyta</taxon>
        <taxon>Spermatophyta</taxon>
        <taxon>Magnoliopsida</taxon>
        <taxon>eudicotyledons</taxon>
        <taxon>Gunneridae</taxon>
        <taxon>Pentapetalae</taxon>
        <taxon>rosids</taxon>
        <taxon>fabids</taxon>
        <taxon>Fabales</taxon>
        <taxon>Fabaceae</taxon>
        <taxon>Papilionoideae</taxon>
        <taxon>50 kb inversion clade</taxon>
        <taxon>NPAAA clade</taxon>
        <taxon>indigoferoid/millettioid clade</taxon>
        <taxon>Phaseoleae</taxon>
        <taxon>Cajanus</taxon>
    </lineage>
</organism>
<dbReference type="PANTHER" id="PTHR11439:SF467">
    <property type="entry name" value="INTEGRASE CATALYTIC DOMAIN-CONTAINING PROTEIN"/>
    <property type="match status" value="1"/>
</dbReference>
<evidence type="ECO:0008006" key="3">
    <source>
        <dbReference type="Google" id="ProtNLM"/>
    </source>
</evidence>
<accession>A0A151SYN8</accession>
<name>A0A151SYN8_CAJCA</name>
<evidence type="ECO:0000313" key="2">
    <source>
        <dbReference type="Proteomes" id="UP000075243"/>
    </source>
</evidence>
<reference evidence="1 2" key="1">
    <citation type="journal article" date="2012" name="Nat. Biotechnol.">
        <title>Draft genome sequence of pigeonpea (Cajanus cajan), an orphan legume crop of resource-poor farmers.</title>
        <authorList>
            <person name="Varshney R.K."/>
            <person name="Chen W."/>
            <person name="Li Y."/>
            <person name="Bharti A.K."/>
            <person name="Saxena R.K."/>
            <person name="Schlueter J.A."/>
            <person name="Donoghue M.T."/>
            <person name="Azam S."/>
            <person name="Fan G."/>
            <person name="Whaley A.M."/>
            <person name="Farmer A.D."/>
            <person name="Sheridan J."/>
            <person name="Iwata A."/>
            <person name="Tuteja R."/>
            <person name="Penmetsa R.V."/>
            <person name="Wu W."/>
            <person name="Upadhyaya H.D."/>
            <person name="Yang S.P."/>
            <person name="Shah T."/>
            <person name="Saxena K.B."/>
            <person name="Michael T."/>
            <person name="McCombie W.R."/>
            <person name="Yang B."/>
            <person name="Zhang G."/>
            <person name="Yang H."/>
            <person name="Wang J."/>
            <person name="Spillane C."/>
            <person name="Cook D.R."/>
            <person name="May G.D."/>
            <person name="Xu X."/>
            <person name="Jackson S.A."/>
        </authorList>
    </citation>
    <scope>NUCLEOTIDE SEQUENCE [LARGE SCALE GENOMIC DNA]</scope>
    <source>
        <strain evidence="2">cv. Asha</strain>
    </source>
</reference>
<feature type="non-terminal residue" evidence="1">
    <location>
        <position position="1"/>
    </location>
</feature>